<keyword evidence="2" id="KW-1185">Reference proteome</keyword>
<proteinExistence type="predicted"/>
<dbReference type="EMBL" id="CM023489">
    <property type="protein sequence ID" value="KAH6922717.1"/>
    <property type="molecule type" value="Genomic_DNA"/>
</dbReference>
<gene>
    <name evidence="1" type="ORF">HPB50_018333</name>
</gene>
<evidence type="ECO:0000313" key="2">
    <source>
        <dbReference type="Proteomes" id="UP000821845"/>
    </source>
</evidence>
<name>A0ACB7RP85_HYAAI</name>
<comment type="caution">
    <text evidence="1">The sequence shown here is derived from an EMBL/GenBank/DDBJ whole genome shotgun (WGS) entry which is preliminary data.</text>
</comment>
<sequence length="179" mass="18900">MASCKESAAPSVEVSGNSARPLHLARRRRLSQNQSNASSAAPKEVGNRRAVLQARLPPSVSQKTLFADDKCSPRPQGVSIGERSTCPFVATVDLDGTRIPAELPMVKCNCPGTLCSSEGDYRCQEVRNTFSVTYRDGAGDSKLVNGTVELTTSCVCAVSRTAISGPGGLRTANVNNELS</sequence>
<evidence type="ECO:0000313" key="1">
    <source>
        <dbReference type="EMBL" id="KAH6922717.1"/>
    </source>
</evidence>
<accession>A0ACB7RP85</accession>
<reference evidence="1" key="1">
    <citation type="submission" date="2020-05" db="EMBL/GenBank/DDBJ databases">
        <title>Large-scale comparative analyses of tick genomes elucidate their genetic diversity and vector capacities.</title>
        <authorList>
            <person name="Jia N."/>
            <person name="Wang J."/>
            <person name="Shi W."/>
            <person name="Du L."/>
            <person name="Sun Y."/>
            <person name="Zhan W."/>
            <person name="Jiang J."/>
            <person name="Wang Q."/>
            <person name="Zhang B."/>
            <person name="Ji P."/>
            <person name="Sakyi L.B."/>
            <person name="Cui X."/>
            <person name="Yuan T."/>
            <person name="Jiang B."/>
            <person name="Yang W."/>
            <person name="Lam T.T.-Y."/>
            <person name="Chang Q."/>
            <person name="Ding S."/>
            <person name="Wang X."/>
            <person name="Zhu J."/>
            <person name="Ruan X."/>
            <person name="Zhao L."/>
            <person name="Wei J."/>
            <person name="Que T."/>
            <person name="Du C."/>
            <person name="Cheng J."/>
            <person name="Dai P."/>
            <person name="Han X."/>
            <person name="Huang E."/>
            <person name="Gao Y."/>
            <person name="Liu J."/>
            <person name="Shao H."/>
            <person name="Ye R."/>
            <person name="Li L."/>
            <person name="Wei W."/>
            <person name="Wang X."/>
            <person name="Wang C."/>
            <person name="Yang T."/>
            <person name="Huo Q."/>
            <person name="Li W."/>
            <person name="Guo W."/>
            <person name="Chen H."/>
            <person name="Zhou L."/>
            <person name="Ni X."/>
            <person name="Tian J."/>
            <person name="Zhou Y."/>
            <person name="Sheng Y."/>
            <person name="Liu T."/>
            <person name="Pan Y."/>
            <person name="Xia L."/>
            <person name="Li J."/>
            <person name="Zhao F."/>
            <person name="Cao W."/>
        </authorList>
    </citation>
    <scope>NUCLEOTIDE SEQUENCE</scope>
    <source>
        <strain evidence="1">Hyas-2018</strain>
    </source>
</reference>
<organism evidence="1 2">
    <name type="scientific">Hyalomma asiaticum</name>
    <name type="common">Tick</name>
    <dbReference type="NCBI Taxonomy" id="266040"/>
    <lineage>
        <taxon>Eukaryota</taxon>
        <taxon>Metazoa</taxon>
        <taxon>Ecdysozoa</taxon>
        <taxon>Arthropoda</taxon>
        <taxon>Chelicerata</taxon>
        <taxon>Arachnida</taxon>
        <taxon>Acari</taxon>
        <taxon>Parasitiformes</taxon>
        <taxon>Ixodida</taxon>
        <taxon>Ixodoidea</taxon>
        <taxon>Ixodidae</taxon>
        <taxon>Hyalomminae</taxon>
        <taxon>Hyalomma</taxon>
    </lineage>
</organism>
<dbReference type="Proteomes" id="UP000821845">
    <property type="component" value="Chromosome 9"/>
</dbReference>
<protein>
    <submittedName>
        <fullName evidence="1">Uncharacterized protein</fullName>
    </submittedName>
</protein>